<dbReference type="EMBL" id="LR796634">
    <property type="protein sequence ID" value="CAB4156558.1"/>
    <property type="molecule type" value="Genomic_DNA"/>
</dbReference>
<sequence>MIILKRGSTSDVEVHMALDSGKPVYKIVQSKGDETANVVIDLNIVDTASYLHDLRSDKVKIPATFVMDMLRAALGYKNEA</sequence>
<organism evidence="1">
    <name type="scientific">uncultured Caudovirales phage</name>
    <dbReference type="NCBI Taxonomy" id="2100421"/>
    <lineage>
        <taxon>Viruses</taxon>
        <taxon>Duplodnaviria</taxon>
        <taxon>Heunggongvirae</taxon>
        <taxon>Uroviricota</taxon>
        <taxon>Caudoviricetes</taxon>
        <taxon>Peduoviridae</taxon>
        <taxon>Maltschvirus</taxon>
        <taxon>Maltschvirus maltsch</taxon>
    </lineage>
</organism>
<protein>
    <submittedName>
        <fullName evidence="1">Uncharacterized protein</fullName>
    </submittedName>
</protein>
<gene>
    <name evidence="1" type="ORF">UFOVP467_41</name>
    <name evidence="2" type="ORF">UFOVP657_70</name>
</gene>
<proteinExistence type="predicted"/>
<evidence type="ECO:0000313" key="2">
    <source>
        <dbReference type="EMBL" id="CAB4156558.1"/>
    </source>
</evidence>
<reference evidence="1" key="1">
    <citation type="submission" date="2020-04" db="EMBL/GenBank/DDBJ databases">
        <authorList>
            <person name="Chiriac C."/>
            <person name="Salcher M."/>
            <person name="Ghai R."/>
            <person name="Kavagutti S V."/>
        </authorList>
    </citation>
    <scope>NUCLEOTIDE SEQUENCE</scope>
</reference>
<dbReference type="EMBL" id="LR796441">
    <property type="protein sequence ID" value="CAB4144986.1"/>
    <property type="molecule type" value="Genomic_DNA"/>
</dbReference>
<evidence type="ECO:0000313" key="1">
    <source>
        <dbReference type="EMBL" id="CAB4144986.1"/>
    </source>
</evidence>
<accession>A0A6J5MIQ9</accession>
<name>A0A6J5MIQ9_9CAUD</name>